<dbReference type="AlphaFoldDB" id="A0A4P6XN23"/>
<feature type="active site" evidence="5">
    <location>
        <position position="84"/>
    </location>
</feature>
<dbReference type="CDD" id="cd01061">
    <property type="entry name" value="RNase_T2_euk"/>
    <property type="match status" value="1"/>
</dbReference>
<dbReference type="GO" id="GO:0033897">
    <property type="term" value="F:ribonuclease T2 activity"/>
    <property type="evidence" value="ECO:0007669"/>
    <property type="project" value="InterPro"/>
</dbReference>
<organism evidence="8 9">
    <name type="scientific">Metschnikowia aff. pulcherrima</name>
    <dbReference type="NCBI Taxonomy" id="2163413"/>
    <lineage>
        <taxon>Eukaryota</taxon>
        <taxon>Fungi</taxon>
        <taxon>Dikarya</taxon>
        <taxon>Ascomycota</taxon>
        <taxon>Saccharomycotina</taxon>
        <taxon>Pichiomycetes</taxon>
        <taxon>Metschnikowiaceae</taxon>
        <taxon>Metschnikowia</taxon>
    </lineage>
</organism>
<protein>
    <submittedName>
        <fullName evidence="8">Ribonuclease T2</fullName>
    </submittedName>
</protein>
<dbReference type="InterPro" id="IPR036430">
    <property type="entry name" value="RNase_T2-like_sf"/>
</dbReference>
<feature type="active site" evidence="5">
    <location>
        <position position="145"/>
    </location>
</feature>
<feature type="signal peptide" evidence="7">
    <location>
        <begin position="1"/>
        <end position="18"/>
    </location>
</feature>
<comment type="function">
    <text evidence="4">Rnase which modulates cell survival under stress conditions. Released from the vacuole to the cytoplasm during stress to promote tRNA and rRNA cleavage and to activate separately a downstream pathway that promotes cell death. Involved in cell size, vacuolar morphology and growth at high temperatures and high salt concentration.</text>
</comment>
<dbReference type="PANTHER" id="PTHR11240:SF22">
    <property type="entry name" value="RIBONUCLEASE T2"/>
    <property type="match status" value="1"/>
</dbReference>
<feature type="chain" id="PRO_5020657041" evidence="7">
    <location>
        <begin position="19"/>
        <end position="289"/>
    </location>
</feature>
<dbReference type="InterPro" id="IPR033697">
    <property type="entry name" value="Ribonuclease_T2_eukaryotic"/>
</dbReference>
<evidence type="ECO:0000256" key="2">
    <source>
        <dbReference type="ARBA" id="ARBA00007469"/>
    </source>
</evidence>
<reference evidence="9" key="1">
    <citation type="submission" date="2019-03" db="EMBL/GenBank/DDBJ databases">
        <title>Snf2 controls pulcherriminic acid biosynthesis and connects pigmentation and antifungal activity of the yeast Metschnikowia pulcherrima.</title>
        <authorList>
            <person name="Gore-Lloyd D."/>
            <person name="Sumann I."/>
            <person name="Brachmann A.O."/>
            <person name="Schneeberger K."/>
            <person name="Ortiz-Merino R.A."/>
            <person name="Moreno-Beltran M."/>
            <person name="Schlaefli M."/>
            <person name="Kirner P."/>
            <person name="Santos Kron A."/>
            <person name="Wolfe K.H."/>
            <person name="Piel J."/>
            <person name="Ahrens C.H."/>
            <person name="Henk D."/>
            <person name="Freimoser F.M."/>
        </authorList>
    </citation>
    <scope>NUCLEOTIDE SEQUENCE [LARGE SCALE GENOMIC DNA]</scope>
    <source>
        <strain evidence="9">APC 1.2</strain>
    </source>
</reference>
<evidence type="ECO:0000256" key="5">
    <source>
        <dbReference type="PIRSR" id="PIRSR633697-1"/>
    </source>
</evidence>
<keyword evidence="3" id="KW-1015">Disulfide bond</keyword>
<dbReference type="SUPFAM" id="SSF55895">
    <property type="entry name" value="Ribonuclease Rh-like"/>
    <property type="match status" value="1"/>
</dbReference>
<dbReference type="GO" id="GO:0005576">
    <property type="term" value="C:extracellular region"/>
    <property type="evidence" value="ECO:0007669"/>
    <property type="project" value="TreeGrafter"/>
</dbReference>
<dbReference type="Pfam" id="PF00445">
    <property type="entry name" value="Ribonuclease_T2"/>
    <property type="match status" value="1"/>
</dbReference>
<dbReference type="GO" id="GO:0003723">
    <property type="term" value="F:RNA binding"/>
    <property type="evidence" value="ECO:0007669"/>
    <property type="project" value="InterPro"/>
</dbReference>
<keyword evidence="9" id="KW-1185">Reference proteome</keyword>
<evidence type="ECO:0000313" key="9">
    <source>
        <dbReference type="Proteomes" id="UP000292447"/>
    </source>
</evidence>
<comment type="similarity">
    <text evidence="2 6">Belongs to the RNase T2 family.</text>
</comment>
<dbReference type="InterPro" id="IPR001568">
    <property type="entry name" value="RNase_T2-like"/>
</dbReference>
<evidence type="ECO:0000313" key="8">
    <source>
        <dbReference type="EMBL" id="QBM87171.1"/>
    </source>
</evidence>
<feature type="active site" evidence="5">
    <location>
        <position position="149"/>
    </location>
</feature>
<sequence>MALRMYSSIIIFAALAQAIMPLESTPLIHQTPFSMCPEEIPESCGGTTPLLDSCCYEDPSGVLILTQFWHYDPATGPSDRFTLHGLWSDHCDGTYDLFCNSLLNVVGGNIGNIVGEQHNDQALLQKMNDFWKNFNGTDELLWELEYNKHGTCINTNRPECYGNGHTPDEHIYNYFKIAVALDERYSSYRFLEAAGIVPSETNTYTSAQISEALRSNYDGHSVSIKCDNNSALQEIWYFHHFKGPLISQNFVKIDSLSPSNCPSDGVKYLPKNFNVSTINEAGPCASIKS</sequence>
<dbReference type="PANTHER" id="PTHR11240">
    <property type="entry name" value="RIBONUCLEASE T2"/>
    <property type="match status" value="1"/>
</dbReference>
<comment type="subcellular location">
    <subcellularLocation>
        <location evidence="1">Vacuole lumen</location>
    </subcellularLocation>
</comment>
<gene>
    <name evidence="8" type="primary">MPUL0B03700</name>
    <name evidence="8" type="ORF">METSCH_B03700</name>
</gene>
<evidence type="ECO:0000256" key="4">
    <source>
        <dbReference type="ARBA" id="ARBA00025494"/>
    </source>
</evidence>
<proteinExistence type="inferred from homology"/>
<dbReference type="GO" id="GO:0005775">
    <property type="term" value="C:vacuolar lumen"/>
    <property type="evidence" value="ECO:0007669"/>
    <property type="project" value="UniProtKB-SubCell"/>
</dbReference>
<dbReference type="Proteomes" id="UP000292447">
    <property type="component" value="Chromosome II"/>
</dbReference>
<evidence type="ECO:0000256" key="7">
    <source>
        <dbReference type="SAM" id="SignalP"/>
    </source>
</evidence>
<evidence type="ECO:0000256" key="1">
    <source>
        <dbReference type="ARBA" id="ARBA00004410"/>
    </source>
</evidence>
<evidence type="ECO:0000256" key="3">
    <source>
        <dbReference type="ARBA" id="ARBA00023157"/>
    </source>
</evidence>
<evidence type="ECO:0000256" key="6">
    <source>
        <dbReference type="RuleBase" id="RU004328"/>
    </source>
</evidence>
<dbReference type="GO" id="GO:0006401">
    <property type="term" value="P:RNA catabolic process"/>
    <property type="evidence" value="ECO:0007669"/>
    <property type="project" value="TreeGrafter"/>
</dbReference>
<accession>A0A4P6XN23</accession>
<dbReference type="Gene3D" id="3.90.730.10">
    <property type="entry name" value="Ribonuclease T2-like"/>
    <property type="match status" value="1"/>
</dbReference>
<keyword evidence="7" id="KW-0732">Signal</keyword>
<dbReference type="EMBL" id="CP034457">
    <property type="protein sequence ID" value="QBM87171.1"/>
    <property type="molecule type" value="Genomic_DNA"/>
</dbReference>
<name>A0A4P6XN23_9ASCO</name>